<dbReference type="Gene3D" id="1.10.10.10">
    <property type="entry name" value="Winged helix-like DNA-binding domain superfamily/Winged helix DNA-binding domain"/>
    <property type="match status" value="1"/>
</dbReference>
<dbReference type="InterPro" id="IPR000835">
    <property type="entry name" value="HTH_MarR-typ"/>
</dbReference>
<dbReference type="Pfam" id="PF12802">
    <property type="entry name" value="MarR_2"/>
    <property type="match status" value="1"/>
</dbReference>
<evidence type="ECO:0000313" key="3">
    <source>
        <dbReference type="Proteomes" id="UP001415169"/>
    </source>
</evidence>
<dbReference type="SUPFAM" id="SSF46785">
    <property type="entry name" value="Winged helix' DNA-binding domain"/>
    <property type="match status" value="1"/>
</dbReference>
<dbReference type="InterPro" id="IPR052526">
    <property type="entry name" value="HTH-type_Bedaq_tolerance"/>
</dbReference>
<reference evidence="2" key="2">
    <citation type="submission" date="2023-12" db="EMBL/GenBank/DDBJ databases">
        <authorList>
            <person name="Sun Q."/>
            <person name="Inoue M."/>
        </authorList>
    </citation>
    <scope>NUCLEOTIDE SEQUENCE</scope>
    <source>
        <strain evidence="2">JCM 17590</strain>
    </source>
</reference>
<proteinExistence type="predicted"/>
<dbReference type="SMART" id="SM00347">
    <property type="entry name" value="HTH_MARR"/>
    <property type="match status" value="1"/>
</dbReference>
<evidence type="ECO:0000259" key="1">
    <source>
        <dbReference type="PROSITE" id="PS50995"/>
    </source>
</evidence>
<comment type="caution">
    <text evidence="2">The sequence shown here is derived from an EMBL/GenBank/DDBJ whole genome shotgun (WGS) entry which is preliminary data.</text>
</comment>
<evidence type="ECO:0000313" key="2">
    <source>
        <dbReference type="EMBL" id="GAA4166888.1"/>
    </source>
</evidence>
<accession>A0ABP7ZPR1</accession>
<dbReference type="EMBL" id="BAABBV010000002">
    <property type="protein sequence ID" value="GAA4166888.1"/>
    <property type="molecule type" value="Genomic_DNA"/>
</dbReference>
<gene>
    <name evidence="2" type="ORF">GCM10022286_32310</name>
</gene>
<dbReference type="PANTHER" id="PTHR39515:SF2">
    <property type="entry name" value="HTH-TYPE TRANSCRIPTIONAL REGULATOR RV0880"/>
    <property type="match status" value="1"/>
</dbReference>
<sequence>MTDADAVRETLTDLVQASARLVQAIRRITRDNGSDESIATWRTLGVLQRSGPLRVGALADASQVAQPTMTKLVSGLVDRGWVERLPDSADARASQIGISDAGTTALREWRAELASVLLPYFGDLSARDLDALRRTVSLVDTHIAGIEPAQIQEVAS</sequence>
<dbReference type="Proteomes" id="UP001415169">
    <property type="component" value="Unassembled WGS sequence"/>
</dbReference>
<reference evidence="2" key="1">
    <citation type="journal article" date="2014" name="Int. J. Syst. Evol. Microbiol.">
        <title>Complete genome of a new Firmicutes species belonging to the dominant human colonic microbiota ('Ruminococcus bicirculans') reveals two chromosomes and a selective capacity to utilize plant glucans.</title>
        <authorList>
            <consortium name="NISC Comparative Sequencing Program"/>
            <person name="Wegmann U."/>
            <person name="Louis P."/>
            <person name="Goesmann A."/>
            <person name="Henrissat B."/>
            <person name="Duncan S.H."/>
            <person name="Flint H.J."/>
        </authorList>
    </citation>
    <scope>NUCLEOTIDE SEQUENCE</scope>
    <source>
        <strain evidence="2">JCM 17590</strain>
    </source>
</reference>
<name>A0ABP7ZPR1_9MICO</name>
<dbReference type="InterPro" id="IPR036390">
    <property type="entry name" value="WH_DNA-bd_sf"/>
</dbReference>
<dbReference type="PROSITE" id="PS50995">
    <property type="entry name" value="HTH_MARR_2"/>
    <property type="match status" value="1"/>
</dbReference>
<dbReference type="InterPro" id="IPR036388">
    <property type="entry name" value="WH-like_DNA-bd_sf"/>
</dbReference>
<dbReference type="PANTHER" id="PTHR39515">
    <property type="entry name" value="CONSERVED PROTEIN"/>
    <property type="match status" value="1"/>
</dbReference>
<keyword evidence="3" id="KW-1185">Reference proteome</keyword>
<organism evidence="2 3">
    <name type="scientific">Gryllotalpicola daejeonensis</name>
    <dbReference type="NCBI Taxonomy" id="993087"/>
    <lineage>
        <taxon>Bacteria</taxon>
        <taxon>Bacillati</taxon>
        <taxon>Actinomycetota</taxon>
        <taxon>Actinomycetes</taxon>
        <taxon>Micrococcales</taxon>
        <taxon>Microbacteriaceae</taxon>
        <taxon>Gryllotalpicola</taxon>
    </lineage>
</organism>
<dbReference type="RefSeq" id="WP_344792927.1">
    <property type="nucleotide sequence ID" value="NZ_BAABBV010000002.1"/>
</dbReference>
<feature type="domain" description="HTH marR-type" evidence="1">
    <location>
        <begin position="7"/>
        <end position="141"/>
    </location>
</feature>
<protein>
    <recommendedName>
        <fullName evidence="1">HTH marR-type domain-containing protein</fullName>
    </recommendedName>
</protein>